<comment type="caution">
    <text evidence="1">The sequence shown here is derived from an EMBL/GenBank/DDBJ whole genome shotgun (WGS) entry which is preliminary data.</text>
</comment>
<dbReference type="RefSeq" id="WP_109968936.1">
    <property type="nucleotide sequence ID" value="NZ_CP176093.1"/>
</dbReference>
<reference evidence="1 2" key="1">
    <citation type="submission" date="2018-05" db="EMBL/GenBank/DDBJ databases">
        <title>Draft genome of Methanospirillum lacunae Ki8-1.</title>
        <authorList>
            <person name="Dueholm M.S."/>
            <person name="Nielsen P.H."/>
            <person name="Bakmann L.F."/>
            <person name="Otzen D.E."/>
        </authorList>
    </citation>
    <scope>NUCLEOTIDE SEQUENCE [LARGE SCALE GENOMIC DNA]</scope>
    <source>
        <strain evidence="1 2">Ki8-1</strain>
    </source>
</reference>
<proteinExistence type="predicted"/>
<dbReference type="Proteomes" id="UP000245657">
    <property type="component" value="Unassembled WGS sequence"/>
</dbReference>
<evidence type="ECO:0000313" key="1">
    <source>
        <dbReference type="EMBL" id="PWR71318.1"/>
    </source>
</evidence>
<name>A0A2V2N475_9EURY</name>
<gene>
    <name evidence="1" type="ORF">DK846_10650</name>
</gene>
<dbReference type="AlphaFoldDB" id="A0A2V2N475"/>
<dbReference type="OrthoDB" id="109223at2157"/>
<dbReference type="Pfam" id="PF09582">
    <property type="entry name" value="AnfO_nitrog"/>
    <property type="match status" value="1"/>
</dbReference>
<keyword evidence="2" id="KW-1185">Reference proteome</keyword>
<evidence type="ECO:0000313" key="2">
    <source>
        <dbReference type="Proteomes" id="UP000245657"/>
    </source>
</evidence>
<accession>A0A2V2N475</accession>
<dbReference type="InterPro" id="IPR014287">
    <property type="entry name" value="Nase_Fe-Fe_AnfO"/>
</dbReference>
<protein>
    <submittedName>
        <fullName evidence="1">Nitrogenase</fullName>
    </submittedName>
</protein>
<organism evidence="1 2">
    <name type="scientific">Methanospirillum lacunae</name>
    <dbReference type="NCBI Taxonomy" id="668570"/>
    <lineage>
        <taxon>Archaea</taxon>
        <taxon>Methanobacteriati</taxon>
        <taxon>Methanobacteriota</taxon>
        <taxon>Stenosarchaea group</taxon>
        <taxon>Methanomicrobia</taxon>
        <taxon>Methanomicrobiales</taxon>
        <taxon>Methanospirillaceae</taxon>
        <taxon>Methanospirillum</taxon>
    </lineage>
</organism>
<dbReference type="EMBL" id="QGMY01000008">
    <property type="protein sequence ID" value="PWR71318.1"/>
    <property type="molecule type" value="Genomic_DNA"/>
</dbReference>
<dbReference type="GeneID" id="97547058"/>
<sequence>MISQIAVMHTYDGITTTLTDPGVITIYSKESSYWIPVRVMPFYLDQNKGMIQIREEARRLVSFLGDCKIFVAKAIKGIVFYELEKAHFDVWEISGRPHEFLDQVLDEEEKDILQQSKKTDIPSPVEISPGQYYLSLIEMHTIRPDVSSKQILLKFIQTGAYQKLEVVCSHVPPWITHELKSGCFSMQAENFGPEEVRLVLTKDM</sequence>